<evidence type="ECO:0000313" key="1">
    <source>
        <dbReference type="EMBL" id="MEI1252986.1"/>
    </source>
</evidence>
<reference evidence="1 2" key="1">
    <citation type="submission" date="2024-01" db="EMBL/GenBank/DDBJ databases">
        <title>Draft genome sequences of three bacterial strains isolated from Acacia saligna represent a potential new species within the genus Rhizobium.</title>
        <authorList>
            <person name="Tambong J.T."/>
            <person name="Mnasri B."/>
        </authorList>
    </citation>
    <scope>NUCLEOTIDE SEQUENCE [LARGE SCALE GENOMIC DNA]</scope>
    <source>
        <strain evidence="1 2">1AS12I</strain>
    </source>
</reference>
<dbReference type="Proteomes" id="UP001531129">
    <property type="component" value="Unassembled WGS sequence"/>
</dbReference>
<evidence type="ECO:0000313" key="2">
    <source>
        <dbReference type="Proteomes" id="UP001531129"/>
    </source>
</evidence>
<gene>
    <name evidence="1" type="ORF">V8Q02_34105</name>
</gene>
<proteinExistence type="predicted"/>
<dbReference type="EMBL" id="JBAMYC010000035">
    <property type="protein sequence ID" value="MEI1252986.1"/>
    <property type="molecule type" value="Genomic_DNA"/>
</dbReference>
<protein>
    <submittedName>
        <fullName evidence="1">Uncharacterized protein</fullName>
    </submittedName>
</protein>
<dbReference type="RefSeq" id="WP_335916717.1">
    <property type="nucleotide sequence ID" value="NZ_JBAMYB010000033.1"/>
</dbReference>
<sequence>MVSAKSTKSAGTPHLVGQSLPLKIALVPSGQGTERASVSSAHNLRTSIAIALLLFNGWKGWEMVYRHRVGVSEESGNSTR</sequence>
<comment type="caution">
    <text evidence="1">The sequence shown here is derived from an EMBL/GenBank/DDBJ whole genome shotgun (WGS) entry which is preliminary data.</text>
</comment>
<name>A0ABU8CVZ2_9HYPH</name>
<organism evidence="1 2">
    <name type="scientific">Rhizobium aouanii</name>
    <dbReference type="NCBI Taxonomy" id="3118145"/>
    <lineage>
        <taxon>Bacteria</taxon>
        <taxon>Pseudomonadati</taxon>
        <taxon>Pseudomonadota</taxon>
        <taxon>Alphaproteobacteria</taxon>
        <taxon>Hyphomicrobiales</taxon>
        <taxon>Rhizobiaceae</taxon>
        <taxon>Rhizobium/Agrobacterium group</taxon>
        <taxon>Rhizobium</taxon>
    </lineage>
</organism>
<accession>A0ABU8CVZ2</accession>
<keyword evidence="2" id="KW-1185">Reference proteome</keyword>